<dbReference type="Proteomes" id="UP000008141">
    <property type="component" value="Unassembled WGS sequence"/>
</dbReference>
<dbReference type="InterPro" id="IPR016064">
    <property type="entry name" value="NAD/diacylglycerol_kinase_sf"/>
</dbReference>
<dbReference type="STRING" id="554065.E1ZUP1"/>
<dbReference type="Pfam" id="PF01513">
    <property type="entry name" value="NAD_kinase"/>
    <property type="match status" value="1"/>
</dbReference>
<reference evidence="3 4" key="1">
    <citation type="journal article" date="2010" name="Plant Cell">
        <title>The Chlorella variabilis NC64A genome reveals adaptation to photosymbiosis, coevolution with viruses, and cryptic sex.</title>
        <authorList>
            <person name="Blanc G."/>
            <person name="Duncan G."/>
            <person name="Agarkova I."/>
            <person name="Borodovsky M."/>
            <person name="Gurnon J."/>
            <person name="Kuo A."/>
            <person name="Lindquist E."/>
            <person name="Lucas S."/>
            <person name="Pangilinan J."/>
            <person name="Polle J."/>
            <person name="Salamov A."/>
            <person name="Terry A."/>
            <person name="Yamada T."/>
            <person name="Dunigan D.D."/>
            <person name="Grigoriev I.V."/>
            <person name="Claverie J.M."/>
            <person name="Van Etten J.L."/>
        </authorList>
    </citation>
    <scope>NUCLEOTIDE SEQUENCE [LARGE SCALE GENOMIC DNA]</scope>
    <source>
        <strain evidence="3 4">NC64A</strain>
    </source>
</reference>
<evidence type="ECO:0000313" key="3">
    <source>
        <dbReference type="EMBL" id="EFN50454.1"/>
    </source>
</evidence>
<dbReference type="KEGG" id="cvr:CHLNCDRAFT_143392"/>
<evidence type="ECO:0000256" key="1">
    <source>
        <dbReference type="ARBA" id="ARBA00010995"/>
    </source>
</evidence>
<dbReference type="GO" id="GO:0006741">
    <property type="term" value="P:NADP+ biosynthetic process"/>
    <property type="evidence" value="ECO:0007669"/>
    <property type="project" value="InterPro"/>
</dbReference>
<dbReference type="eggNOG" id="KOG2178">
    <property type="taxonomic scope" value="Eukaryota"/>
</dbReference>
<evidence type="ECO:0000256" key="2">
    <source>
        <dbReference type="SAM" id="MobiDB-lite"/>
    </source>
</evidence>
<evidence type="ECO:0008006" key="5">
    <source>
        <dbReference type="Google" id="ProtNLM"/>
    </source>
</evidence>
<name>E1ZUP1_CHLVA</name>
<organism evidence="4">
    <name type="scientific">Chlorella variabilis</name>
    <name type="common">Green alga</name>
    <dbReference type="NCBI Taxonomy" id="554065"/>
    <lineage>
        <taxon>Eukaryota</taxon>
        <taxon>Viridiplantae</taxon>
        <taxon>Chlorophyta</taxon>
        <taxon>core chlorophytes</taxon>
        <taxon>Trebouxiophyceae</taxon>
        <taxon>Chlorellales</taxon>
        <taxon>Chlorellaceae</taxon>
        <taxon>Chlorella clade</taxon>
        <taxon>Chlorella</taxon>
    </lineage>
</organism>
<dbReference type="GeneID" id="17349887"/>
<dbReference type="RefSeq" id="XP_005842586.1">
    <property type="nucleotide sequence ID" value="XM_005842529.1"/>
</dbReference>
<dbReference type="InParanoid" id="E1ZUP1"/>
<dbReference type="AlphaFoldDB" id="E1ZUP1"/>
<feature type="region of interest" description="Disordered" evidence="2">
    <location>
        <begin position="37"/>
        <end position="69"/>
    </location>
</feature>
<dbReference type="InterPro" id="IPR017438">
    <property type="entry name" value="ATP-NAD_kinase_N"/>
</dbReference>
<protein>
    <recommendedName>
        <fullName evidence="5">NAD(+) kinase</fullName>
    </recommendedName>
</protein>
<comment type="similarity">
    <text evidence="1">Belongs to the NAD kinase family.</text>
</comment>
<dbReference type="PANTHER" id="PTHR20275:SF0">
    <property type="entry name" value="NAD KINASE"/>
    <property type="match status" value="1"/>
</dbReference>
<dbReference type="PANTHER" id="PTHR20275">
    <property type="entry name" value="NAD KINASE"/>
    <property type="match status" value="1"/>
</dbReference>
<feature type="compositionally biased region" description="Low complexity" evidence="2">
    <location>
        <begin position="37"/>
        <end position="55"/>
    </location>
</feature>
<dbReference type="EMBL" id="GL434157">
    <property type="protein sequence ID" value="EFN50454.1"/>
    <property type="molecule type" value="Genomic_DNA"/>
</dbReference>
<accession>E1ZUP1</accession>
<dbReference type="GO" id="GO:0003951">
    <property type="term" value="F:NAD+ kinase activity"/>
    <property type="evidence" value="ECO:0007669"/>
    <property type="project" value="InterPro"/>
</dbReference>
<dbReference type="OrthoDB" id="24581at2759"/>
<keyword evidence="4" id="KW-1185">Reference proteome</keyword>
<dbReference type="SUPFAM" id="SSF111331">
    <property type="entry name" value="NAD kinase/diacylglycerol kinase-like"/>
    <property type="match status" value="1"/>
</dbReference>
<feature type="non-terminal residue" evidence="3">
    <location>
        <position position="236"/>
    </location>
</feature>
<dbReference type="Gene3D" id="3.40.50.10330">
    <property type="entry name" value="Probable inorganic polyphosphate/atp-NAD kinase, domain 1"/>
    <property type="match status" value="1"/>
</dbReference>
<dbReference type="InterPro" id="IPR002504">
    <property type="entry name" value="NADK"/>
</dbReference>
<sequence>MSVYVEPGVRAELAEAVQRYLDAGGAFGGAGAGASAGTSAGSSMDSSGDGWPGPAAGQGGLPPRAPAAGAAAAPGTAAAAAAVDLGRRLLTWEEPCGCPPAVPCSVGHQLDLVITLGGDGTVLWTCGLFAAGAVPPLVPFAMGSLGFMTPFQIGRMADVLGRVTGVERGVPLMLRHRLQASARQRPRCRIIRGDASTADLLAAGGGVEAASCQDEFVVLNEVVIDRGMKAQLCNLQ</sequence>
<proteinExistence type="inferred from homology"/>
<gene>
    <name evidence="3" type="ORF">CHLNCDRAFT_143392</name>
</gene>
<evidence type="ECO:0000313" key="4">
    <source>
        <dbReference type="Proteomes" id="UP000008141"/>
    </source>
</evidence>